<dbReference type="Proteomes" id="UP000266301">
    <property type="component" value="Chromosome"/>
</dbReference>
<keyword evidence="2" id="KW-0238">DNA-binding</keyword>
<dbReference type="GO" id="GO:0003700">
    <property type="term" value="F:DNA-binding transcription factor activity"/>
    <property type="evidence" value="ECO:0007669"/>
    <property type="project" value="InterPro"/>
</dbReference>
<accession>A0A386H113</accession>
<dbReference type="InterPro" id="IPR000835">
    <property type="entry name" value="HTH_MarR-typ"/>
</dbReference>
<dbReference type="InterPro" id="IPR036390">
    <property type="entry name" value="WH_DNA-bd_sf"/>
</dbReference>
<proteinExistence type="predicted"/>
<organism evidence="5 6">
    <name type="scientific">Clostridium fermenticellae</name>
    <dbReference type="NCBI Taxonomy" id="2068654"/>
    <lineage>
        <taxon>Bacteria</taxon>
        <taxon>Bacillati</taxon>
        <taxon>Bacillota</taxon>
        <taxon>Clostridia</taxon>
        <taxon>Eubacteriales</taxon>
        <taxon>Clostridiaceae</taxon>
        <taxon>Clostridium</taxon>
    </lineage>
</organism>
<evidence type="ECO:0000256" key="1">
    <source>
        <dbReference type="ARBA" id="ARBA00023015"/>
    </source>
</evidence>
<dbReference type="Pfam" id="PF12802">
    <property type="entry name" value="MarR_2"/>
    <property type="match status" value="1"/>
</dbReference>
<dbReference type="PANTHER" id="PTHR42756:SF1">
    <property type="entry name" value="TRANSCRIPTIONAL REPRESSOR OF EMRAB OPERON"/>
    <property type="match status" value="1"/>
</dbReference>
<dbReference type="KEGG" id="cfer:D4Z93_01890"/>
<dbReference type="OrthoDB" id="49580at2"/>
<protein>
    <submittedName>
        <fullName evidence="5">MarR family transcriptional regulator</fullName>
    </submittedName>
</protein>
<dbReference type="InterPro" id="IPR036388">
    <property type="entry name" value="WH-like_DNA-bd_sf"/>
</dbReference>
<evidence type="ECO:0000256" key="2">
    <source>
        <dbReference type="ARBA" id="ARBA00023125"/>
    </source>
</evidence>
<keyword evidence="1" id="KW-0805">Transcription regulation</keyword>
<reference evidence="5 6" key="1">
    <citation type="journal article" date="2019" name="Int. J. Syst. Evol. Microbiol.">
        <title>Clostridium fermenticellae sp. nov., isolated from the mud in a fermentation cellar for the production of the Chinese liquor, baijiu.</title>
        <authorList>
            <person name="Xu P.X."/>
            <person name="Chai L.J."/>
            <person name="Qiu T."/>
            <person name="Zhang X.J."/>
            <person name="Lu Z.M."/>
            <person name="Xiao C."/>
            <person name="Wang S.T."/>
            <person name="Shen C.H."/>
            <person name="Shi J.S."/>
            <person name="Xu Z.H."/>
        </authorList>
    </citation>
    <scope>NUCLEOTIDE SEQUENCE [LARGE SCALE GENOMIC DNA]</scope>
    <source>
        <strain evidence="5 6">JN500901</strain>
    </source>
</reference>
<keyword evidence="6" id="KW-1185">Reference proteome</keyword>
<dbReference type="SMART" id="SM00347">
    <property type="entry name" value="HTH_MARR"/>
    <property type="match status" value="1"/>
</dbReference>
<evidence type="ECO:0000256" key="3">
    <source>
        <dbReference type="ARBA" id="ARBA00023163"/>
    </source>
</evidence>
<keyword evidence="3" id="KW-0804">Transcription</keyword>
<dbReference type="SUPFAM" id="SSF46785">
    <property type="entry name" value="Winged helix' DNA-binding domain"/>
    <property type="match status" value="1"/>
</dbReference>
<gene>
    <name evidence="5" type="ORF">D4Z93_01890</name>
</gene>
<feature type="domain" description="HTH marR-type" evidence="4">
    <location>
        <begin position="17"/>
        <end position="152"/>
    </location>
</feature>
<dbReference type="Gene3D" id="1.10.10.10">
    <property type="entry name" value="Winged helix-like DNA-binding domain superfamily/Winged helix DNA-binding domain"/>
    <property type="match status" value="1"/>
</dbReference>
<name>A0A386H113_9CLOT</name>
<evidence type="ECO:0000259" key="4">
    <source>
        <dbReference type="PROSITE" id="PS50995"/>
    </source>
</evidence>
<evidence type="ECO:0000313" key="5">
    <source>
        <dbReference type="EMBL" id="AYD39359.1"/>
    </source>
</evidence>
<evidence type="ECO:0000313" key="6">
    <source>
        <dbReference type="Proteomes" id="UP000266301"/>
    </source>
</evidence>
<dbReference type="PANTHER" id="PTHR42756">
    <property type="entry name" value="TRANSCRIPTIONAL REGULATOR, MARR"/>
    <property type="match status" value="1"/>
</dbReference>
<dbReference type="AlphaFoldDB" id="A0A386H113"/>
<dbReference type="EMBL" id="CP032416">
    <property type="protein sequence ID" value="AYD39359.1"/>
    <property type="molecule type" value="Genomic_DNA"/>
</dbReference>
<dbReference type="PROSITE" id="PS50995">
    <property type="entry name" value="HTH_MARR_2"/>
    <property type="match status" value="1"/>
</dbReference>
<sequence length="161" mass="18387">MKKGEQLQNNELTAQQADRIIKAFKSIGTTFRDKFSKSAKMYGFTAPQILVIFHLYKMPEITLNKLSQHVMLTKSTVSGIINRLVNQGVVVREVPKNNRRIVKLSLSDEFKKKNNVIKMKKDFVTNIISDALKNVEPEELAEIVYALEKLNSLMQSNDSDE</sequence>
<dbReference type="GO" id="GO:0003677">
    <property type="term" value="F:DNA binding"/>
    <property type="evidence" value="ECO:0007669"/>
    <property type="project" value="UniProtKB-KW"/>
</dbReference>